<feature type="binding site" evidence="3">
    <location>
        <position position="252"/>
    </location>
    <ligand>
        <name>substrate</name>
    </ligand>
</feature>
<organism evidence="5 6">
    <name type="scientific">Legionella rubrilucens</name>
    <dbReference type="NCBI Taxonomy" id="458"/>
    <lineage>
        <taxon>Bacteria</taxon>
        <taxon>Pseudomonadati</taxon>
        <taxon>Pseudomonadota</taxon>
        <taxon>Gammaproteobacteria</taxon>
        <taxon>Legionellales</taxon>
        <taxon>Legionellaceae</taxon>
        <taxon>Legionella</taxon>
    </lineage>
</organism>
<dbReference type="InterPro" id="IPR037031">
    <property type="entry name" value="AstB_sf"/>
</dbReference>
<evidence type="ECO:0000256" key="2">
    <source>
        <dbReference type="ARBA" id="ARBA00022801"/>
    </source>
</evidence>
<evidence type="ECO:0000256" key="4">
    <source>
        <dbReference type="NCBIfam" id="TIGR03241"/>
    </source>
</evidence>
<feature type="binding site" evidence="3">
    <location>
        <position position="363"/>
    </location>
    <ligand>
        <name>substrate</name>
    </ligand>
</feature>
<dbReference type="EMBL" id="LNYT01000001">
    <property type="protein sequence ID" value="KTD52485.1"/>
    <property type="molecule type" value="Genomic_DNA"/>
</dbReference>
<evidence type="ECO:0000256" key="1">
    <source>
        <dbReference type="ARBA" id="ARBA00022503"/>
    </source>
</evidence>
<reference evidence="5 6" key="1">
    <citation type="submission" date="2015-11" db="EMBL/GenBank/DDBJ databases">
        <title>Genomic analysis of 38 Legionella species identifies large and diverse effector repertoires.</title>
        <authorList>
            <person name="Burstein D."/>
            <person name="Amaro F."/>
            <person name="Zusman T."/>
            <person name="Lifshitz Z."/>
            <person name="Cohen O."/>
            <person name="Gilbert J.A."/>
            <person name="Pupko T."/>
            <person name="Shuman H.A."/>
            <person name="Segal G."/>
        </authorList>
    </citation>
    <scope>NUCLEOTIDE SEQUENCE [LARGE SCALE GENOMIC DNA]</scope>
    <source>
        <strain evidence="5 6">WA-270A-C2</strain>
    </source>
</reference>
<dbReference type="HAMAP" id="MF_01172">
    <property type="entry name" value="AstB"/>
    <property type="match status" value="1"/>
</dbReference>
<dbReference type="PANTHER" id="PTHR30420:SF2">
    <property type="entry name" value="N-SUCCINYLARGININE DIHYDROLASE"/>
    <property type="match status" value="1"/>
</dbReference>
<dbReference type="SUPFAM" id="SSF55909">
    <property type="entry name" value="Pentein"/>
    <property type="match status" value="1"/>
</dbReference>
<comment type="pathway">
    <text evidence="3">Amino-acid degradation; L-arginine degradation via AST pathway; L-glutamate and succinate from L-arginine: step 2/5.</text>
</comment>
<dbReference type="PANTHER" id="PTHR30420">
    <property type="entry name" value="N-SUCCINYLARGININE DIHYDROLASE"/>
    <property type="match status" value="1"/>
</dbReference>
<dbReference type="UniPathway" id="UPA00185">
    <property type="reaction ID" value="UER00280"/>
</dbReference>
<comment type="similarity">
    <text evidence="3">Belongs to the succinylarginine dihydrolase family.</text>
</comment>
<dbReference type="OrthoDB" id="248552at2"/>
<dbReference type="STRING" id="458.Lrub_0117"/>
<feature type="binding site" evidence="3">
    <location>
        <begin position="137"/>
        <end position="138"/>
    </location>
    <ligand>
        <name>substrate</name>
    </ligand>
</feature>
<dbReference type="GO" id="GO:0019545">
    <property type="term" value="P:L-arginine catabolic process to succinate"/>
    <property type="evidence" value="ECO:0007669"/>
    <property type="project" value="UniProtKB-UniRule"/>
</dbReference>
<dbReference type="RefSeq" id="WP_058530252.1">
    <property type="nucleotide sequence ID" value="NZ_CAAAIN010000003.1"/>
</dbReference>
<keyword evidence="6" id="KW-1185">Reference proteome</keyword>
<feature type="binding site" evidence="3">
    <location>
        <position position="110"/>
    </location>
    <ligand>
        <name>substrate</name>
    </ligand>
</feature>
<keyword evidence="1 3" id="KW-0056">Arginine metabolism</keyword>
<feature type="binding site" evidence="3">
    <location>
        <position position="214"/>
    </location>
    <ligand>
        <name>substrate</name>
    </ligand>
</feature>
<comment type="subunit">
    <text evidence="3">Homodimer.</text>
</comment>
<keyword evidence="2 3" id="KW-0378">Hydrolase</keyword>
<dbReference type="NCBIfam" id="NF009789">
    <property type="entry name" value="PRK13281.1"/>
    <property type="match status" value="1"/>
</dbReference>
<dbReference type="AlphaFoldDB" id="A0A0W0Y6L1"/>
<dbReference type="NCBIfam" id="TIGR03241">
    <property type="entry name" value="arg_catab_astB"/>
    <property type="match status" value="1"/>
</dbReference>
<dbReference type="GO" id="GO:0019544">
    <property type="term" value="P:L-arginine catabolic process to L-glutamate"/>
    <property type="evidence" value="ECO:0007669"/>
    <property type="project" value="UniProtKB-UniRule"/>
</dbReference>
<dbReference type="Pfam" id="PF04996">
    <property type="entry name" value="AstB"/>
    <property type="match status" value="1"/>
</dbReference>
<feature type="active site" evidence="3">
    <location>
        <position position="250"/>
    </location>
</feature>
<dbReference type="PATRIC" id="fig|458.5.peg.118"/>
<comment type="catalytic activity">
    <reaction evidence="3">
        <text>N(2)-succinyl-L-arginine + 2 H2O + 2 H(+) = N(2)-succinyl-L-ornithine + 2 NH4(+) + CO2</text>
        <dbReference type="Rhea" id="RHEA:19533"/>
        <dbReference type="ChEBI" id="CHEBI:15377"/>
        <dbReference type="ChEBI" id="CHEBI:15378"/>
        <dbReference type="ChEBI" id="CHEBI:16526"/>
        <dbReference type="ChEBI" id="CHEBI:28938"/>
        <dbReference type="ChEBI" id="CHEBI:58241"/>
        <dbReference type="ChEBI" id="CHEBI:58514"/>
        <dbReference type="EC" id="3.5.3.23"/>
    </reaction>
</comment>
<dbReference type="EC" id="3.5.3.23" evidence="3 4"/>
<dbReference type="GO" id="GO:0009015">
    <property type="term" value="F:N-succinylarginine dihydrolase activity"/>
    <property type="evidence" value="ECO:0007669"/>
    <property type="project" value="UniProtKB-UniRule"/>
</dbReference>
<evidence type="ECO:0000313" key="6">
    <source>
        <dbReference type="Proteomes" id="UP000054608"/>
    </source>
</evidence>
<feature type="active site" description="Nucleophile" evidence="3">
    <location>
        <position position="369"/>
    </location>
</feature>
<feature type="active site" evidence="3">
    <location>
        <position position="174"/>
    </location>
</feature>
<dbReference type="InterPro" id="IPR007079">
    <property type="entry name" value="SuccinylArg_d-Hdrlase_AstB"/>
</dbReference>
<sequence>MDVFELNLDGLVGPTHHYAGLAEGNIASMANAQTAANPQAAALQGLKKMRFLHQLGLKQALLPPHQRPNLHLLHQLGFRGNPTQQISKAYKEAPQLLSAAFSASSMWAANAATVSSSLDTDDNKVHFTAANLISNLHRHQEAPFSSLLLKRLFHHEAYFRHHPPLPPSLITSDEGAANHNRLCKRHNTAAINLFVYGKQAMGKPLSAPTHYPARQTLEASHAIARSHQLDPAKVVYARQNPEAIDQGVFHNDVISVANESVFLVHEEAFTEQAQVYDELRRKADFEMQIIEFKRDEVTLEDAVSSYLFNSQLLTLPDKSMAIVAPKECENNERVRNALEQRVNDPLNPIRHLHFLDVKQSMRNGGGPACLRLRAPLTDRELAAMHQGVVITEPLLATLQQWVMKHYRTCLQTSDLVDPQFLNECLTALDELTQILQLGSLYPFQCESFPS</sequence>
<evidence type="ECO:0000256" key="3">
    <source>
        <dbReference type="HAMAP-Rule" id="MF_01172"/>
    </source>
</evidence>
<name>A0A0W0Y6L1_9GAMM</name>
<dbReference type="Gene3D" id="3.75.10.20">
    <property type="entry name" value="Succinylarginine dihydrolase"/>
    <property type="match status" value="1"/>
</dbReference>
<proteinExistence type="inferred from homology"/>
<comment type="function">
    <text evidence="3">Catalyzes the hydrolysis of N(2)-succinylarginine into N(2)-succinylornithine, ammonia and CO(2).</text>
</comment>
<feature type="binding site" evidence="3">
    <location>
        <begin position="19"/>
        <end position="28"/>
    </location>
    <ligand>
        <name>substrate</name>
    </ligand>
</feature>
<protein>
    <recommendedName>
        <fullName evidence="3 4">N-succinylarginine dihydrolase</fullName>
        <ecNumber evidence="3 4">3.5.3.23</ecNumber>
    </recommendedName>
</protein>
<dbReference type="Proteomes" id="UP000054608">
    <property type="component" value="Unassembled WGS sequence"/>
</dbReference>
<evidence type="ECO:0000313" key="5">
    <source>
        <dbReference type="EMBL" id="KTD52485.1"/>
    </source>
</evidence>
<accession>A0A0W0Y6L1</accession>
<comment type="caution">
    <text evidence="5">The sequence shown here is derived from an EMBL/GenBank/DDBJ whole genome shotgun (WGS) entry which is preliminary data.</text>
</comment>
<gene>
    <name evidence="3 5" type="primary">astB</name>
    <name evidence="5" type="ORF">Lrub_0117</name>
</gene>